<dbReference type="Proteomes" id="UP001189429">
    <property type="component" value="Unassembled WGS sequence"/>
</dbReference>
<dbReference type="EMBL" id="CAUYUJ010014184">
    <property type="protein sequence ID" value="CAK0837910.1"/>
    <property type="molecule type" value="Genomic_DNA"/>
</dbReference>
<evidence type="ECO:0008006" key="4">
    <source>
        <dbReference type="Google" id="ProtNLM"/>
    </source>
</evidence>
<reference evidence="2" key="1">
    <citation type="submission" date="2023-10" db="EMBL/GenBank/DDBJ databases">
        <authorList>
            <person name="Chen Y."/>
            <person name="Shah S."/>
            <person name="Dougan E. K."/>
            <person name="Thang M."/>
            <person name="Chan C."/>
        </authorList>
    </citation>
    <scope>NUCLEOTIDE SEQUENCE [LARGE SCALE GENOMIC DNA]</scope>
</reference>
<keyword evidence="1" id="KW-1133">Transmembrane helix</keyword>
<feature type="transmembrane region" description="Helical" evidence="1">
    <location>
        <begin position="196"/>
        <end position="218"/>
    </location>
</feature>
<proteinExistence type="predicted"/>
<name>A0ABN9SZ68_9DINO</name>
<evidence type="ECO:0000313" key="2">
    <source>
        <dbReference type="EMBL" id="CAK0837910.1"/>
    </source>
</evidence>
<evidence type="ECO:0000256" key="1">
    <source>
        <dbReference type="SAM" id="Phobius"/>
    </source>
</evidence>
<gene>
    <name evidence="2" type="ORF">PCOR1329_LOCUS33989</name>
</gene>
<comment type="caution">
    <text evidence="2">The sequence shown here is derived from an EMBL/GenBank/DDBJ whole genome shotgun (WGS) entry which is preliminary data.</text>
</comment>
<sequence length="276" mass="30345">MSAGDARERLLAEPTSQSQGCCSFVRRWTQWRDGGTDRACWKLLCSVTLVAEMVYYLHVVRRRVSDEQQFAALCFVAVTFSLKALVETWGQDTPTWICPGTVVVFFMIYALIIPGIIYSDGICTQNPDILFDCRNVLGLALYIFGSSYSLSYEVGRFAWKARPENRGKLHTIGLASLCIHPNYFGDLFIYTGWGLVTGTSCSLGVPAAMVASFVFIVIPNSDSYLASRYESEWPAYAEKTAILLPGVRSAAANKVLGIACLLVSFWLSAACAGQCG</sequence>
<dbReference type="Gene3D" id="1.20.120.1630">
    <property type="match status" value="1"/>
</dbReference>
<keyword evidence="1" id="KW-0472">Membrane</keyword>
<keyword evidence="1" id="KW-0812">Transmembrane</keyword>
<protein>
    <recommendedName>
        <fullName evidence="4">Steroid 5-alpha reductase C-terminal domain-containing protein</fullName>
    </recommendedName>
</protein>
<dbReference type="PROSITE" id="PS50244">
    <property type="entry name" value="S5A_REDUCTASE"/>
    <property type="match status" value="1"/>
</dbReference>
<evidence type="ECO:0000313" key="3">
    <source>
        <dbReference type="Proteomes" id="UP001189429"/>
    </source>
</evidence>
<accession>A0ABN9SZ68</accession>
<dbReference type="Pfam" id="PF06966">
    <property type="entry name" value="DUF1295"/>
    <property type="match status" value="1"/>
</dbReference>
<organism evidence="2 3">
    <name type="scientific">Prorocentrum cordatum</name>
    <dbReference type="NCBI Taxonomy" id="2364126"/>
    <lineage>
        <taxon>Eukaryota</taxon>
        <taxon>Sar</taxon>
        <taxon>Alveolata</taxon>
        <taxon>Dinophyceae</taxon>
        <taxon>Prorocentrales</taxon>
        <taxon>Prorocentraceae</taxon>
        <taxon>Prorocentrum</taxon>
    </lineage>
</organism>
<dbReference type="InterPro" id="IPR010721">
    <property type="entry name" value="UstE-like"/>
</dbReference>
<feature type="transmembrane region" description="Helical" evidence="1">
    <location>
        <begin position="96"/>
        <end position="119"/>
    </location>
</feature>
<keyword evidence="3" id="KW-1185">Reference proteome</keyword>